<feature type="transmembrane region" description="Helical" evidence="5">
    <location>
        <begin position="651"/>
        <end position="681"/>
    </location>
</feature>
<sequence length="1045" mass="114672">MASGPLLGLLLALHLLQTLGIAIDNEVVGLPLIECSDRGATFNVRTRLPFRGNIYVKGQFGVPHCRQEFYRNDAPGASFGVRIGDCGMRRGRQLQPLGMNYMLVFVVSFHPQFVTKVDRAYNVRCFYAQTERTVNSELEVGMLQTETLEQATMVRPHCEYSIRAGAVDGPRVKFTNIGEQLVHRWECDNPHYGMLVKNCFVNDGGGSTVRVLDERGCPVFSPVVQGALSYDDSLQLAFVPVWAYKFPDRAQLYFQCQIQVCAKRDNECVGITPPNCPSVARPDFVPNSVVQPGVDATQVVGTFVPPTLDPLLAGAVPGNPFTNPFVGPTADALLAPGALRPGRPYRRPEAPLNATTPPTTTRLNPFRRQLRQQKEIEEELREWNIERMRDDLFRKAPLARRLRKAVDETLDVIAEPVFVADADAEAEPGERVFRRAPVALDAEDVVCVNRVALGATVVLFAFVSTTTLVMGLFISYDFYAKRLRKKRTFDRHTIFGFVSSPLPPARASTTSRSPSSSSGSSRLTFVIPLNEGNVSVADDRVVSAPRMTTQEFAVEGSAAAPLERKEGVRLKPKISLFNGCAIIIGVIVGSGIFVSPKGVLLEAGSASLALLVWLFSGAFSTLGALCYAELGTTIPRSGGDYAYIAEAFGPLPAFLFLWIALVVINPTSNAIIALTFANYALKPFFPGCEVPSLAVKFLAACTIAALTFVNCYNVRWATRTQDTFTVTKVLALITIVVVGLFWLVGGDAENLRPPTVLEGSNFDLSHVALAFYSGVFSFSGYNYLNFVTEELKEPNKNLPRSIYISLPVVTLIYMLVNVAYFAVLSPDEILESDAVAETFAGRVMGPLRLLMPLFVASSCLGSLNGILFTSSRMFFAGARAGQLPELLAMINVRFLTPMPSLLFLGLLSVTMLISSDIYVLVNYLSFAETAVVFMSVAGLLKLRATRPYLPRPIKFHIVVPVTFFVCCVFLLTMPFLLQPTELLVGLGIILTGLPVYLLFVRFPKKPRWFVALWSEFPSPSSSNLSAATVTHQVQKLLCCVTEDDY</sequence>
<feature type="transmembrane region" description="Helical" evidence="5">
    <location>
        <begin position="606"/>
        <end position="630"/>
    </location>
</feature>
<comment type="caution">
    <text evidence="8">The sequence shown here is derived from an EMBL/GenBank/DDBJ whole genome shotgun (WGS) entry which is preliminary data.</text>
</comment>
<dbReference type="InterPro" id="IPR050598">
    <property type="entry name" value="AminoAcid_Transporter"/>
</dbReference>
<dbReference type="PANTHER" id="PTHR11785">
    <property type="entry name" value="AMINO ACID TRANSPORTER"/>
    <property type="match status" value="1"/>
</dbReference>
<dbReference type="InterPro" id="IPR001507">
    <property type="entry name" value="ZP_dom"/>
</dbReference>
<evidence type="ECO:0000259" key="7">
    <source>
        <dbReference type="PROSITE" id="PS51034"/>
    </source>
</evidence>
<evidence type="ECO:0000256" key="5">
    <source>
        <dbReference type="SAM" id="Phobius"/>
    </source>
</evidence>
<evidence type="ECO:0000256" key="1">
    <source>
        <dbReference type="ARBA" id="ARBA00004141"/>
    </source>
</evidence>
<dbReference type="Pfam" id="PF25057">
    <property type="entry name" value="CUT_N"/>
    <property type="match status" value="1"/>
</dbReference>
<protein>
    <recommendedName>
        <fullName evidence="7">ZP domain-containing protein</fullName>
    </recommendedName>
</protein>
<accession>A0AA39IL19</accession>
<organism evidence="8 9">
    <name type="scientific">Steinernema hermaphroditum</name>
    <dbReference type="NCBI Taxonomy" id="289476"/>
    <lineage>
        <taxon>Eukaryota</taxon>
        <taxon>Metazoa</taxon>
        <taxon>Ecdysozoa</taxon>
        <taxon>Nematoda</taxon>
        <taxon>Chromadorea</taxon>
        <taxon>Rhabditida</taxon>
        <taxon>Tylenchina</taxon>
        <taxon>Panagrolaimomorpha</taxon>
        <taxon>Strongyloidoidea</taxon>
        <taxon>Steinernematidae</taxon>
        <taxon>Steinernema</taxon>
    </lineage>
</organism>
<keyword evidence="2 5" id="KW-0812">Transmembrane</keyword>
<dbReference type="EMBL" id="JAUCMV010000001">
    <property type="protein sequence ID" value="KAK0425576.1"/>
    <property type="molecule type" value="Genomic_DNA"/>
</dbReference>
<name>A0AA39IL19_9BILA</name>
<dbReference type="Gene3D" id="1.20.1740.10">
    <property type="entry name" value="Amino acid/polyamine transporter I"/>
    <property type="match status" value="1"/>
</dbReference>
<dbReference type="GO" id="GO:0016020">
    <property type="term" value="C:membrane"/>
    <property type="evidence" value="ECO:0007669"/>
    <property type="project" value="UniProtKB-SubCell"/>
</dbReference>
<feature type="transmembrane region" description="Helical" evidence="5">
    <location>
        <begin position="849"/>
        <end position="869"/>
    </location>
</feature>
<feature type="transmembrane region" description="Helical" evidence="5">
    <location>
        <begin position="724"/>
        <end position="744"/>
    </location>
</feature>
<proteinExistence type="predicted"/>
<gene>
    <name evidence="8" type="ORF">QR680_009269</name>
</gene>
<keyword evidence="6" id="KW-0732">Signal</keyword>
<dbReference type="InterPro" id="IPR056953">
    <property type="entry name" value="CUT_N"/>
</dbReference>
<reference evidence="8" key="1">
    <citation type="submission" date="2023-06" db="EMBL/GenBank/DDBJ databases">
        <title>Genomic analysis of the entomopathogenic nematode Steinernema hermaphroditum.</title>
        <authorList>
            <person name="Schwarz E.M."/>
            <person name="Heppert J.K."/>
            <person name="Baniya A."/>
            <person name="Schwartz H.T."/>
            <person name="Tan C.-H."/>
            <person name="Antoshechkin I."/>
            <person name="Sternberg P.W."/>
            <person name="Goodrich-Blair H."/>
            <person name="Dillman A.R."/>
        </authorList>
    </citation>
    <scope>NUCLEOTIDE SEQUENCE</scope>
    <source>
        <strain evidence="8">PS9179</strain>
        <tissue evidence="8">Whole animal</tissue>
    </source>
</reference>
<dbReference type="InterPro" id="IPR057475">
    <property type="entry name" value="CUT_C"/>
</dbReference>
<dbReference type="FunFam" id="1.20.1740.10:FF:000073">
    <property type="entry name" value="Y+L amino acid transporter"/>
    <property type="match status" value="1"/>
</dbReference>
<evidence type="ECO:0000313" key="9">
    <source>
        <dbReference type="Proteomes" id="UP001175271"/>
    </source>
</evidence>
<dbReference type="Pfam" id="PF25301">
    <property type="entry name" value="CUT_C"/>
    <property type="match status" value="1"/>
</dbReference>
<evidence type="ECO:0000256" key="2">
    <source>
        <dbReference type="ARBA" id="ARBA00022692"/>
    </source>
</evidence>
<feature type="transmembrane region" description="Helical" evidence="5">
    <location>
        <begin position="890"/>
        <end position="914"/>
    </location>
</feature>
<evidence type="ECO:0000313" key="8">
    <source>
        <dbReference type="EMBL" id="KAK0425576.1"/>
    </source>
</evidence>
<dbReference type="Proteomes" id="UP001175271">
    <property type="component" value="Unassembled WGS sequence"/>
</dbReference>
<feature type="transmembrane region" description="Helical" evidence="5">
    <location>
        <begin position="693"/>
        <end position="712"/>
    </location>
</feature>
<dbReference type="InterPro" id="IPR002293">
    <property type="entry name" value="AA/rel_permease1"/>
</dbReference>
<keyword evidence="9" id="KW-1185">Reference proteome</keyword>
<feature type="domain" description="ZP" evidence="7">
    <location>
        <begin position="34"/>
        <end position="275"/>
    </location>
</feature>
<feature type="chain" id="PRO_5041212128" description="ZP domain-containing protein" evidence="6">
    <location>
        <begin position="21"/>
        <end position="1045"/>
    </location>
</feature>
<feature type="transmembrane region" description="Helical" evidence="5">
    <location>
        <begin position="982"/>
        <end position="999"/>
    </location>
</feature>
<dbReference type="PROSITE" id="PS51034">
    <property type="entry name" value="ZP_2"/>
    <property type="match status" value="1"/>
</dbReference>
<dbReference type="GO" id="GO:0015179">
    <property type="term" value="F:L-amino acid transmembrane transporter activity"/>
    <property type="evidence" value="ECO:0007669"/>
    <property type="project" value="TreeGrafter"/>
</dbReference>
<keyword evidence="3 5" id="KW-1133">Transmembrane helix</keyword>
<feature type="transmembrane region" description="Helical" evidence="5">
    <location>
        <begin position="804"/>
        <end position="823"/>
    </location>
</feature>
<feature type="transmembrane region" description="Helical" evidence="5">
    <location>
        <begin position="920"/>
        <end position="942"/>
    </location>
</feature>
<evidence type="ECO:0000256" key="6">
    <source>
        <dbReference type="SAM" id="SignalP"/>
    </source>
</evidence>
<comment type="subcellular location">
    <subcellularLocation>
        <location evidence="1">Membrane</location>
        <topology evidence="1">Multi-pass membrane protein</topology>
    </subcellularLocation>
</comment>
<feature type="signal peptide" evidence="6">
    <location>
        <begin position="1"/>
        <end position="20"/>
    </location>
</feature>
<feature type="transmembrane region" description="Helical" evidence="5">
    <location>
        <begin position="764"/>
        <end position="784"/>
    </location>
</feature>
<dbReference type="SMART" id="SM00241">
    <property type="entry name" value="ZP"/>
    <property type="match status" value="1"/>
</dbReference>
<dbReference type="AlphaFoldDB" id="A0AA39IL19"/>
<dbReference type="Pfam" id="PF13520">
    <property type="entry name" value="AA_permease_2"/>
    <property type="match status" value="1"/>
</dbReference>
<dbReference type="PANTHER" id="PTHR11785:SF528">
    <property type="entry name" value="AMINO ACID TRANSPORTER PROTEIN JHI-21"/>
    <property type="match status" value="1"/>
</dbReference>
<feature type="transmembrane region" description="Helical" evidence="5">
    <location>
        <begin position="574"/>
        <end position="594"/>
    </location>
</feature>
<feature type="transmembrane region" description="Helical" evidence="5">
    <location>
        <begin position="451"/>
        <end position="479"/>
    </location>
</feature>
<evidence type="ECO:0000256" key="4">
    <source>
        <dbReference type="ARBA" id="ARBA00023136"/>
    </source>
</evidence>
<keyword evidence="4 5" id="KW-0472">Membrane</keyword>
<feature type="transmembrane region" description="Helical" evidence="5">
    <location>
        <begin position="954"/>
        <end position="976"/>
    </location>
</feature>
<evidence type="ECO:0000256" key="3">
    <source>
        <dbReference type="ARBA" id="ARBA00022989"/>
    </source>
</evidence>